<evidence type="ECO:0000256" key="1">
    <source>
        <dbReference type="PIRSR" id="PIRSR605754-1"/>
    </source>
</evidence>
<dbReference type="InterPro" id="IPR009835">
    <property type="entry name" value="SrtB"/>
</dbReference>
<feature type="signal peptide" evidence="2">
    <location>
        <begin position="1"/>
        <end position="22"/>
    </location>
</feature>
<evidence type="ECO:0000256" key="2">
    <source>
        <dbReference type="SAM" id="SignalP"/>
    </source>
</evidence>
<feature type="active site" description="Proton donor/acceptor" evidence="1">
    <location>
        <position position="119"/>
    </location>
</feature>
<evidence type="ECO:0000313" key="4">
    <source>
        <dbReference type="Proteomes" id="UP000295184"/>
    </source>
</evidence>
<keyword evidence="2" id="KW-0732">Signal</keyword>
<dbReference type="InterPro" id="IPR023365">
    <property type="entry name" value="Sortase_dom-sf"/>
</dbReference>
<dbReference type="Proteomes" id="UP000295184">
    <property type="component" value="Unassembled WGS sequence"/>
</dbReference>
<dbReference type="OrthoDB" id="9806013at2"/>
<sequence>MKKFHLVFAAVAVALFCAAAIAFPLSSSQGTFHQVTAPKKTSPDHRLTSAQANNPDTVAWITIPGTNIDGPVQQADDNEYYLRRNALGESDYEGCLYADFECELSTAETLSTNTIIYGHSFTASGQDPDIGFGQLRFYLEDDFAKKHPDIFLSVSDQKLHFSIVSVGLADTAEDQVCILTDPTSSQLQALTEKAIARNQLTSSFSIKSSDKLLTLSTCTDNSNQRLLLVATLVSD</sequence>
<dbReference type="EMBL" id="SLUM01000044">
    <property type="protein sequence ID" value="TCL52592.1"/>
    <property type="molecule type" value="Genomic_DNA"/>
</dbReference>
<organism evidence="3 4">
    <name type="scientific">Allofournierella massiliensis</name>
    <dbReference type="NCBI Taxonomy" id="1650663"/>
    <lineage>
        <taxon>Bacteria</taxon>
        <taxon>Bacillati</taxon>
        <taxon>Bacillota</taxon>
        <taxon>Clostridia</taxon>
        <taxon>Eubacteriales</taxon>
        <taxon>Oscillospiraceae</taxon>
        <taxon>Allofournierella</taxon>
    </lineage>
</organism>
<accession>A0A4V2QAH9</accession>
<name>A0A4V2QAH9_9FIRM</name>
<evidence type="ECO:0000313" key="3">
    <source>
        <dbReference type="EMBL" id="TCL52592.1"/>
    </source>
</evidence>
<dbReference type="GO" id="GO:0016787">
    <property type="term" value="F:hydrolase activity"/>
    <property type="evidence" value="ECO:0007669"/>
    <property type="project" value="UniProtKB-KW"/>
</dbReference>
<dbReference type="SUPFAM" id="SSF63817">
    <property type="entry name" value="Sortase"/>
    <property type="match status" value="1"/>
</dbReference>
<proteinExistence type="predicted"/>
<comment type="caution">
    <text evidence="3">The sequence shown here is derived from an EMBL/GenBank/DDBJ whole genome shotgun (WGS) entry which is preliminary data.</text>
</comment>
<feature type="active site" description="Acyl-thioester intermediate" evidence="1">
    <location>
        <position position="218"/>
    </location>
</feature>
<dbReference type="RefSeq" id="WP_058962578.1">
    <property type="nucleotide sequence ID" value="NZ_CABKVM010000010.1"/>
</dbReference>
<dbReference type="STRING" id="1650663.GCA_001486665_00036"/>
<feature type="chain" id="PRO_5038667751" evidence="2">
    <location>
        <begin position="23"/>
        <end position="235"/>
    </location>
</feature>
<protein>
    <submittedName>
        <fullName evidence="3">Sortase B</fullName>
    </submittedName>
</protein>
<gene>
    <name evidence="3" type="ORF">EDD77_1449</name>
</gene>
<reference evidence="3 4" key="1">
    <citation type="submission" date="2019-03" db="EMBL/GenBank/DDBJ databases">
        <title>Genomic Encyclopedia of Type Strains, Phase IV (KMG-IV): sequencing the most valuable type-strain genomes for metagenomic binning, comparative biology and taxonomic classification.</title>
        <authorList>
            <person name="Goeker M."/>
        </authorList>
    </citation>
    <scope>NUCLEOTIDE SEQUENCE [LARGE SCALE GENOMIC DNA]</scope>
    <source>
        <strain evidence="3 4">DSM 100451</strain>
    </source>
</reference>
<dbReference type="AlphaFoldDB" id="A0A4V2QAH9"/>
<dbReference type="CDD" id="cd05826">
    <property type="entry name" value="Sortase_B"/>
    <property type="match status" value="1"/>
</dbReference>
<dbReference type="Gene3D" id="2.40.260.10">
    <property type="entry name" value="Sortase"/>
    <property type="match status" value="1"/>
</dbReference>